<dbReference type="Gene3D" id="1.10.150.20">
    <property type="entry name" value="5' to 3' exonuclease, C-terminal subdomain"/>
    <property type="match status" value="1"/>
</dbReference>
<dbReference type="InterPro" id="IPR037160">
    <property type="entry name" value="DNA_Pol_thumb_sf"/>
</dbReference>
<dbReference type="PRINTS" id="PR00870">
    <property type="entry name" value="DNAPOLXBETA"/>
</dbReference>
<keyword evidence="13" id="KW-0832">Ubl conjugation</keyword>
<dbReference type="Pfam" id="PF14792">
    <property type="entry name" value="DNA_pol_B_palm"/>
    <property type="match status" value="1"/>
</dbReference>
<dbReference type="InterPro" id="IPR028207">
    <property type="entry name" value="DNA_pol_B_palm_palm"/>
</dbReference>
<evidence type="ECO:0000313" key="27">
    <source>
        <dbReference type="Proteomes" id="UP001204615"/>
    </source>
</evidence>
<dbReference type="SUPFAM" id="SSF81301">
    <property type="entry name" value="Nucleotidyltransferase"/>
    <property type="match status" value="1"/>
</dbReference>
<evidence type="ECO:0000256" key="12">
    <source>
        <dbReference type="ARBA" id="ARBA00022763"/>
    </source>
</evidence>
<dbReference type="Gene3D" id="1.10.150.110">
    <property type="entry name" value="DNA polymerase beta, N-terminal domain-like"/>
    <property type="match status" value="1"/>
</dbReference>
<dbReference type="SMART" id="SM00481">
    <property type="entry name" value="POLIIIAc"/>
    <property type="match status" value="1"/>
</dbReference>
<evidence type="ECO:0000256" key="20">
    <source>
        <dbReference type="ARBA" id="ARBA00044678"/>
    </source>
</evidence>
<evidence type="ECO:0000256" key="14">
    <source>
        <dbReference type="ARBA" id="ARBA00022932"/>
    </source>
</evidence>
<keyword evidence="8" id="KW-0237">DNA synthesis</keyword>
<dbReference type="InterPro" id="IPR002008">
    <property type="entry name" value="DNA_pol_X_beta-like"/>
</dbReference>
<keyword evidence="12" id="KW-0227">DNA damage</keyword>
<dbReference type="InterPro" id="IPR022311">
    <property type="entry name" value="PolX-like"/>
</dbReference>
<feature type="domain" description="Helix-hairpin-helix DNA-binding motif class 1" evidence="23">
    <location>
        <begin position="116"/>
        <end position="135"/>
    </location>
</feature>
<keyword evidence="16" id="KW-0234">DNA repair</keyword>
<dbReference type="InterPro" id="IPR029398">
    <property type="entry name" value="PolB_thumb"/>
</dbReference>
<dbReference type="SMART" id="SM00278">
    <property type="entry name" value="HhH1"/>
    <property type="match status" value="3"/>
</dbReference>
<evidence type="ECO:0000256" key="7">
    <source>
        <dbReference type="ARBA" id="ARBA00022490"/>
    </source>
</evidence>
<evidence type="ECO:0000256" key="19">
    <source>
        <dbReference type="ARBA" id="ARBA00044632"/>
    </source>
</evidence>
<evidence type="ECO:0000256" key="4">
    <source>
        <dbReference type="ARBA" id="ARBA00012720"/>
    </source>
</evidence>
<keyword evidence="10" id="KW-0548">Nucleotidyltransferase</keyword>
<dbReference type="EC" id="2.7.7.7" evidence="3"/>
<dbReference type="Proteomes" id="UP001204615">
    <property type="component" value="Unassembled WGS sequence"/>
</dbReference>
<evidence type="ECO:0000256" key="22">
    <source>
        <dbReference type="ARBA" id="ARBA00049244"/>
    </source>
</evidence>
<dbReference type="InterPro" id="IPR003583">
    <property type="entry name" value="Hlx-hairpin-Hlx_DNA-bd_motif"/>
</dbReference>
<keyword evidence="26" id="KW-0540">Nuclease</keyword>
<dbReference type="RefSeq" id="WP_253567616.1">
    <property type="nucleotide sequence ID" value="NZ_JAMZEK010000003.1"/>
</dbReference>
<dbReference type="CDD" id="cd00141">
    <property type="entry name" value="NT_POLXc"/>
    <property type="match status" value="1"/>
</dbReference>
<dbReference type="Pfam" id="PF14520">
    <property type="entry name" value="HHH_5"/>
    <property type="match status" value="1"/>
</dbReference>
<dbReference type="Pfam" id="PF14791">
    <property type="entry name" value="DNA_pol_B_thumb"/>
    <property type="match status" value="1"/>
</dbReference>
<keyword evidence="14" id="KW-0239">DNA-directed DNA polymerase</keyword>
<dbReference type="CDD" id="cd07436">
    <property type="entry name" value="PHP_PolX"/>
    <property type="match status" value="1"/>
</dbReference>
<keyword evidence="7" id="KW-0963">Cytoplasm</keyword>
<comment type="subcellular location">
    <subcellularLocation>
        <location evidence="2">Cytoplasm</location>
    </subcellularLocation>
</comment>
<dbReference type="EMBL" id="JAMZEK010000003">
    <property type="protein sequence ID" value="MCP1375262.1"/>
    <property type="molecule type" value="Genomic_DNA"/>
</dbReference>
<dbReference type="SMART" id="SM00483">
    <property type="entry name" value="POLXc"/>
    <property type="match status" value="1"/>
</dbReference>
<dbReference type="Gene3D" id="3.20.20.140">
    <property type="entry name" value="Metal-dependent hydrolases"/>
    <property type="match status" value="1"/>
</dbReference>
<dbReference type="InterPro" id="IPR004013">
    <property type="entry name" value="PHP_dom"/>
</dbReference>
<feature type="domain" description="Helix-hairpin-helix DNA-binding motif class 1" evidence="23">
    <location>
        <begin position="151"/>
        <end position="170"/>
    </location>
</feature>
<keyword evidence="15" id="KW-0915">Sodium</keyword>
<evidence type="ECO:0000256" key="15">
    <source>
        <dbReference type="ARBA" id="ARBA00023053"/>
    </source>
</evidence>
<evidence type="ECO:0000256" key="13">
    <source>
        <dbReference type="ARBA" id="ARBA00022843"/>
    </source>
</evidence>
<dbReference type="Gene3D" id="3.30.460.10">
    <property type="entry name" value="Beta Polymerase, domain 2"/>
    <property type="match status" value="1"/>
</dbReference>
<reference evidence="26 27" key="1">
    <citation type="submission" date="2022-06" db="EMBL/GenBank/DDBJ databases">
        <title>Dyella sp. Sa strain:Sa Genome sequencing.</title>
        <authorList>
            <person name="Park S."/>
        </authorList>
    </citation>
    <scope>NUCLEOTIDE SEQUENCE [LARGE SCALE GENOMIC DNA]</scope>
    <source>
        <strain evidence="26 27">Sa</strain>
    </source>
</reference>
<evidence type="ECO:0000313" key="26">
    <source>
        <dbReference type="EMBL" id="MCP1375262.1"/>
    </source>
</evidence>
<evidence type="ECO:0000256" key="9">
    <source>
        <dbReference type="ARBA" id="ARBA00022679"/>
    </source>
</evidence>
<dbReference type="GO" id="GO:0004527">
    <property type="term" value="F:exonuclease activity"/>
    <property type="evidence" value="ECO:0007669"/>
    <property type="project" value="UniProtKB-KW"/>
</dbReference>
<evidence type="ECO:0000256" key="11">
    <source>
        <dbReference type="ARBA" id="ARBA00022705"/>
    </source>
</evidence>
<evidence type="ECO:0000256" key="17">
    <source>
        <dbReference type="ARBA" id="ARBA00035717"/>
    </source>
</evidence>
<keyword evidence="27" id="KW-1185">Reference proteome</keyword>
<evidence type="ECO:0000259" key="25">
    <source>
        <dbReference type="SMART" id="SM00483"/>
    </source>
</evidence>
<dbReference type="InterPro" id="IPR002054">
    <property type="entry name" value="DNA-dir_DNA_pol_X"/>
</dbReference>
<dbReference type="InterPro" id="IPR016195">
    <property type="entry name" value="Pol/histidinol_Pase-like"/>
</dbReference>
<dbReference type="Pfam" id="PF02811">
    <property type="entry name" value="PHP"/>
    <property type="match status" value="1"/>
</dbReference>
<comment type="caution">
    <text evidence="26">The sequence shown here is derived from an EMBL/GenBank/DDBJ whole genome shotgun (WGS) entry which is preliminary data.</text>
</comment>
<accession>A0ABT1FD14</accession>
<comment type="function">
    <text evidence="21">Repair polymerase that plays a key role in base-excision repair. During this process, the damaged base is excised by specific DNA glycosylases, the DNA backbone is nicked at the abasic site by an apurinic/apyrimidic (AP) endonuclease, and POLB removes 5'-deoxyribose-phosphate from the preincised AP site acting as a 5'-deoxyribose-phosphate lyase (5'-dRP lyase); through its DNA polymerase activity, it adds one nucleotide to the 3' end of the arising single-nucleotide gap. Conducts 'gap-filling' DNA synthesis in a stepwise distributive fashion rather than in a processive fashion as for other DNA polymerases. It is also able to cleave sugar-phosphate bonds 3' to an intact AP site, acting as an AP lyase.</text>
</comment>
<evidence type="ECO:0000256" key="8">
    <source>
        <dbReference type="ARBA" id="ARBA00022634"/>
    </source>
</evidence>
<evidence type="ECO:0000256" key="6">
    <source>
        <dbReference type="ARBA" id="ARBA00022481"/>
    </source>
</evidence>
<feature type="domain" description="Polymerase/histidinol phosphatase N-terminal" evidence="24">
    <location>
        <begin position="362"/>
        <end position="441"/>
    </location>
</feature>
<organism evidence="26 27">
    <name type="scientific">Dyella lutea</name>
    <dbReference type="NCBI Taxonomy" id="2950441"/>
    <lineage>
        <taxon>Bacteria</taxon>
        <taxon>Pseudomonadati</taxon>
        <taxon>Pseudomonadota</taxon>
        <taxon>Gammaproteobacteria</taxon>
        <taxon>Lysobacterales</taxon>
        <taxon>Rhodanobacteraceae</taxon>
        <taxon>Dyella</taxon>
    </lineage>
</organism>
<evidence type="ECO:0000256" key="3">
    <source>
        <dbReference type="ARBA" id="ARBA00012417"/>
    </source>
</evidence>
<gene>
    <name evidence="26" type="primary">polX</name>
    <name evidence="26" type="ORF">NC595_14520</name>
</gene>
<dbReference type="Pfam" id="PF14716">
    <property type="entry name" value="HHH_8"/>
    <property type="match status" value="1"/>
</dbReference>
<evidence type="ECO:0000256" key="18">
    <source>
        <dbReference type="ARBA" id="ARBA00035726"/>
    </source>
</evidence>
<protein>
    <recommendedName>
        <fullName evidence="5">DNA polymerase beta</fullName>
        <ecNumber evidence="3">2.7.7.7</ecNumber>
        <ecNumber evidence="4">4.2.99.18</ecNumber>
    </recommendedName>
    <alternativeName>
        <fullName evidence="17">5'-deoxyribose-phosphate lyase</fullName>
    </alternativeName>
    <alternativeName>
        <fullName evidence="18">AP lyase</fullName>
    </alternativeName>
</protein>
<dbReference type="SUPFAM" id="SSF89550">
    <property type="entry name" value="PHP domain-like"/>
    <property type="match status" value="1"/>
</dbReference>
<evidence type="ECO:0000256" key="5">
    <source>
        <dbReference type="ARBA" id="ARBA00020020"/>
    </source>
</evidence>
<comment type="catalytic activity">
    <reaction evidence="22">
        <text>DNA(n) + a 2'-deoxyribonucleoside 5'-triphosphate = DNA(n+1) + diphosphate</text>
        <dbReference type="Rhea" id="RHEA:22508"/>
        <dbReference type="Rhea" id="RHEA-COMP:17339"/>
        <dbReference type="Rhea" id="RHEA-COMP:17340"/>
        <dbReference type="ChEBI" id="CHEBI:33019"/>
        <dbReference type="ChEBI" id="CHEBI:61560"/>
        <dbReference type="ChEBI" id="CHEBI:173112"/>
        <dbReference type="EC" id="2.7.7.7"/>
    </reaction>
</comment>
<feature type="domain" description="Helix-hairpin-helix DNA-binding motif class 1" evidence="23">
    <location>
        <begin position="76"/>
        <end position="95"/>
    </location>
</feature>
<dbReference type="EC" id="4.2.99.18" evidence="4"/>
<dbReference type="PANTHER" id="PTHR36928:SF1">
    <property type="entry name" value="PHOSPHATASE YCDX-RELATED"/>
    <property type="match status" value="1"/>
</dbReference>
<keyword evidence="26" id="KW-0378">Hydrolase</keyword>
<evidence type="ECO:0000256" key="10">
    <source>
        <dbReference type="ARBA" id="ARBA00022695"/>
    </source>
</evidence>
<evidence type="ECO:0000259" key="23">
    <source>
        <dbReference type="SMART" id="SM00278"/>
    </source>
</evidence>
<name>A0ABT1FD14_9GAMM</name>
<dbReference type="InterPro" id="IPR027421">
    <property type="entry name" value="DNA_pol_lamdba_lyase_dom_sf"/>
</dbReference>
<dbReference type="NCBIfam" id="NF006375">
    <property type="entry name" value="PRK08609.1"/>
    <property type="match status" value="1"/>
</dbReference>
<comment type="catalytic activity">
    <reaction evidence="20">
        <text>a 5'-end 2'-deoxyribose-2'-deoxyribonucleotide-DNA = (2E,4S)-4-hydroxypenten-2-al-5-phosphate + a 5'-end 5'-phospho-2'-deoxyribonucleoside-DNA + H(+)</text>
        <dbReference type="Rhea" id="RHEA:76255"/>
        <dbReference type="Rhea" id="RHEA-COMP:13180"/>
        <dbReference type="Rhea" id="RHEA-COMP:18657"/>
        <dbReference type="ChEBI" id="CHEBI:15378"/>
        <dbReference type="ChEBI" id="CHEBI:136412"/>
        <dbReference type="ChEBI" id="CHEBI:195194"/>
        <dbReference type="ChEBI" id="CHEBI:195195"/>
    </reaction>
</comment>
<dbReference type="PIRSF" id="PIRSF005047">
    <property type="entry name" value="UCP005047_YshC"/>
    <property type="match status" value="1"/>
</dbReference>
<evidence type="ECO:0000259" key="24">
    <source>
        <dbReference type="SMART" id="SM00481"/>
    </source>
</evidence>
<keyword evidence="9" id="KW-0808">Transferase</keyword>
<dbReference type="InterPro" id="IPR047967">
    <property type="entry name" value="PolX_PHP"/>
</dbReference>
<comment type="catalytic activity">
    <reaction evidence="19">
        <text>2'-deoxyribonucleotide-(2'-deoxyribose 5'-phosphate)-2'-deoxyribonucleotide-DNA = a 3'-end 2'-deoxyribonucleotide-(2,3-dehydro-2,3-deoxyribose 5'-phosphate)-DNA + a 5'-end 5'-phospho-2'-deoxyribonucleoside-DNA + H(+)</text>
        <dbReference type="Rhea" id="RHEA:66592"/>
        <dbReference type="Rhea" id="RHEA-COMP:13180"/>
        <dbReference type="Rhea" id="RHEA-COMP:16897"/>
        <dbReference type="Rhea" id="RHEA-COMP:17067"/>
        <dbReference type="ChEBI" id="CHEBI:15378"/>
        <dbReference type="ChEBI" id="CHEBI:136412"/>
        <dbReference type="ChEBI" id="CHEBI:157695"/>
        <dbReference type="ChEBI" id="CHEBI:167181"/>
        <dbReference type="EC" id="4.2.99.18"/>
    </reaction>
</comment>
<evidence type="ECO:0000256" key="2">
    <source>
        <dbReference type="ARBA" id="ARBA00004496"/>
    </source>
</evidence>
<keyword evidence="6" id="KW-0488">Methylation</keyword>
<feature type="domain" description="DNA-directed DNA polymerase X" evidence="25">
    <location>
        <begin position="24"/>
        <end position="338"/>
    </location>
</feature>
<dbReference type="InterPro" id="IPR003141">
    <property type="entry name" value="Pol/His_phosphatase_N"/>
</dbReference>
<dbReference type="InterPro" id="IPR010996">
    <property type="entry name" value="HHH_MUS81"/>
</dbReference>
<evidence type="ECO:0000256" key="1">
    <source>
        <dbReference type="ARBA" id="ARBA00001946"/>
    </source>
</evidence>
<sequence>MTQVDTAGPVDASLERSIEGAAVVVDNTAIAAAFEEIADLLELQQANPFRVRAYRNAARTLASWPEEMSLWAAQGRDFDELPGIGKDLAAKIAEILQRGTCDQLERLRASFPRGITHLLQIPGLGPRRVHVLYHELGVRTPQELLDAARAGHVQAIPGFGATSERRIAEAVAGYLDRSHRWPLARVDAAVQAVLAHLRAGPGVEDVVVAGSYRRRRDTVGDIDVLVAGSRGGNACRRLCDFEHVARVLAQGRTRASVVLRDGLQVDLRVVRPESFGAALVYFTGSKPHNIALRRIAQSRGLKINEYGVYRGTRRIAGKTEASVYATVGLPWIPPELREDHGEIEAARSHALPRLIERDDLRGDLHAHTSASDGADSMEAMAAAAREAGLDYLAITDHSSGLKVAHGLDEKRLLAQMEAIDRLNERLRDIVLLKGIEVEILADGSLDLPDQVLGRLDLVVGAVHSALDLSREQQTARILHAMDHPHFSILAHPNGRLFGTRGGCALDMERIVRHAAERGCFLELNAQPDRLDLFDVQCRLARDAGAAVAIGSDAHRGSDFHWLQLGVDQARRGWLQKDDVLNALPLAALRRRLAATMGR</sequence>
<proteinExistence type="predicted"/>
<evidence type="ECO:0000256" key="16">
    <source>
        <dbReference type="ARBA" id="ARBA00023204"/>
    </source>
</evidence>
<evidence type="ECO:0000256" key="21">
    <source>
        <dbReference type="ARBA" id="ARBA00045548"/>
    </source>
</evidence>
<keyword evidence="11" id="KW-0235">DNA replication</keyword>
<dbReference type="PANTHER" id="PTHR36928">
    <property type="entry name" value="PHOSPHATASE YCDX-RELATED"/>
    <property type="match status" value="1"/>
</dbReference>
<dbReference type="Gene3D" id="3.30.210.10">
    <property type="entry name" value="DNA polymerase, thumb domain"/>
    <property type="match status" value="1"/>
</dbReference>
<dbReference type="SUPFAM" id="SSF47802">
    <property type="entry name" value="DNA polymerase beta, N-terminal domain-like"/>
    <property type="match status" value="1"/>
</dbReference>
<dbReference type="InterPro" id="IPR050243">
    <property type="entry name" value="PHP_phosphatase"/>
</dbReference>
<keyword evidence="26" id="KW-0269">Exonuclease</keyword>
<comment type="cofactor">
    <cofactor evidence="1">
        <name>Mg(2+)</name>
        <dbReference type="ChEBI" id="CHEBI:18420"/>
    </cofactor>
</comment>
<dbReference type="InterPro" id="IPR043519">
    <property type="entry name" value="NT_sf"/>
</dbReference>